<dbReference type="EMBL" id="KZ819799">
    <property type="protein sequence ID" value="PWN52066.1"/>
    <property type="molecule type" value="Genomic_DNA"/>
</dbReference>
<reference evidence="1 2" key="1">
    <citation type="journal article" date="2018" name="Mol. Biol. Evol.">
        <title>Broad Genomic Sampling Reveals a Smut Pathogenic Ancestry of the Fungal Clade Ustilaginomycotina.</title>
        <authorList>
            <person name="Kijpornyongpan T."/>
            <person name="Mondo S.J."/>
            <person name="Barry K."/>
            <person name="Sandor L."/>
            <person name="Lee J."/>
            <person name="Lipzen A."/>
            <person name="Pangilinan J."/>
            <person name="LaButti K."/>
            <person name="Hainaut M."/>
            <person name="Henrissat B."/>
            <person name="Grigoriev I.V."/>
            <person name="Spatafora J.W."/>
            <person name="Aime M.C."/>
        </authorList>
    </citation>
    <scope>NUCLEOTIDE SEQUENCE [LARGE SCALE GENOMIC DNA]</scope>
    <source>
        <strain evidence="1 2">SA 807</strain>
    </source>
</reference>
<gene>
    <name evidence="1" type="ORF">IE53DRAFT_312805</name>
</gene>
<dbReference type="Proteomes" id="UP000245626">
    <property type="component" value="Unassembled WGS sequence"/>
</dbReference>
<keyword evidence="2" id="KW-1185">Reference proteome</keyword>
<name>A0ACD0P238_9BASI</name>
<proteinExistence type="predicted"/>
<accession>A0ACD0P238</accession>
<evidence type="ECO:0000313" key="1">
    <source>
        <dbReference type="EMBL" id="PWN52066.1"/>
    </source>
</evidence>
<protein>
    <submittedName>
        <fullName evidence="1">DNA glycosylase</fullName>
    </submittedName>
</protein>
<evidence type="ECO:0000313" key="2">
    <source>
        <dbReference type="Proteomes" id="UP000245626"/>
    </source>
</evidence>
<sequence>MVTTRSISRSAAVLQASTLPLPFRASASKPSIAVKRAMSSSKSVEKVRKRKAPESRSLPEPVPSSTPLPSKKAKLSKQSRAKAEIDSQPPPEPLPLLTPEECHLRTTITRPDLPFNLTHARNHLCSVDPRFGQLFETIPIKTYEEVTSGQVKEINLFKSLASSIIGQQISWLAARSVIYKFCRLFDGSLPEVPDWDRLPRDELPFPLPTQVIQMSDDQLRSAGLSGQKVKYIKDVAQRFSDGRLDVREIVHLSEEECIAELVKIKGVGRWTAEMLLMFSLRRPDVLPVGDLGVQRGMVHFHCSDYNGLKLDSRKKKRGKNAKDGGIEEVEDAEQVPPGVEAVILPELPAESGLTMEALRSRANGKKIKGNLYMSPDEMLHLSESWRPYRSVATMFMWAIID</sequence>
<organism evidence="1 2">
    <name type="scientific">Violaceomyces palustris</name>
    <dbReference type="NCBI Taxonomy" id="1673888"/>
    <lineage>
        <taxon>Eukaryota</taxon>
        <taxon>Fungi</taxon>
        <taxon>Dikarya</taxon>
        <taxon>Basidiomycota</taxon>
        <taxon>Ustilaginomycotina</taxon>
        <taxon>Ustilaginomycetes</taxon>
        <taxon>Violaceomycetales</taxon>
        <taxon>Violaceomycetaceae</taxon>
        <taxon>Violaceomyces</taxon>
    </lineage>
</organism>